<dbReference type="PROSITE" id="PS52016">
    <property type="entry name" value="TONB_DEPENDENT_REC_3"/>
    <property type="match status" value="1"/>
</dbReference>
<evidence type="ECO:0000256" key="9">
    <source>
        <dbReference type="ARBA" id="ARBA00023065"/>
    </source>
</evidence>
<dbReference type="NCBIfam" id="NF010650">
    <property type="entry name" value="PRK14049.1"/>
    <property type="match status" value="1"/>
</dbReference>
<dbReference type="EMBL" id="HG916852">
    <property type="protein sequence ID" value="CDM56127.1"/>
    <property type="molecule type" value="Genomic_DNA"/>
</dbReference>
<keyword evidence="3 14" id="KW-0813">Transport</keyword>
<keyword evidence="6 14" id="KW-0812">Transmembrane</keyword>
<organism evidence="19 20">
    <name type="scientific">Rhizobium favelukesii</name>
    <dbReference type="NCBI Taxonomy" id="348824"/>
    <lineage>
        <taxon>Bacteria</taxon>
        <taxon>Pseudomonadati</taxon>
        <taxon>Pseudomonadota</taxon>
        <taxon>Alphaproteobacteria</taxon>
        <taxon>Hyphomicrobiales</taxon>
        <taxon>Rhizobiaceae</taxon>
        <taxon>Rhizobium/Agrobacterium group</taxon>
        <taxon>Rhizobium</taxon>
    </lineage>
</organism>
<evidence type="ECO:0000313" key="20">
    <source>
        <dbReference type="Proteomes" id="UP000019443"/>
    </source>
</evidence>
<evidence type="ECO:0000256" key="8">
    <source>
        <dbReference type="ARBA" id="ARBA00023004"/>
    </source>
</evidence>
<dbReference type="KEGG" id="rhl:LPU83_0444"/>
<evidence type="ECO:0000256" key="10">
    <source>
        <dbReference type="ARBA" id="ARBA00023077"/>
    </source>
</evidence>
<dbReference type="Pfam" id="PF00593">
    <property type="entry name" value="TonB_dep_Rec_b-barrel"/>
    <property type="match status" value="1"/>
</dbReference>
<dbReference type="AlphaFoldDB" id="W6R488"/>
<evidence type="ECO:0000256" key="2">
    <source>
        <dbReference type="ARBA" id="ARBA00009810"/>
    </source>
</evidence>
<dbReference type="SUPFAM" id="SSF56935">
    <property type="entry name" value="Porins"/>
    <property type="match status" value="1"/>
</dbReference>
<dbReference type="PANTHER" id="PTHR32552:SF68">
    <property type="entry name" value="FERRICHROME OUTER MEMBRANE TRANSPORTER_PHAGE RECEPTOR"/>
    <property type="match status" value="1"/>
</dbReference>
<dbReference type="GO" id="GO:0038023">
    <property type="term" value="F:signaling receptor activity"/>
    <property type="evidence" value="ECO:0007669"/>
    <property type="project" value="InterPro"/>
</dbReference>
<feature type="domain" description="TonB-dependent receptor-like beta-barrel" evidence="17">
    <location>
        <begin position="255"/>
        <end position="697"/>
    </location>
</feature>
<keyword evidence="4 14" id="KW-1134">Transmembrane beta strand</keyword>
<protein>
    <submittedName>
        <fullName evidence="19">Ferrichrome-iron transporter, receptor protein</fullName>
    </submittedName>
</protein>
<dbReference type="InterPro" id="IPR012910">
    <property type="entry name" value="Plug_dom"/>
</dbReference>
<dbReference type="PATRIC" id="fig|348824.6.peg.470"/>
<feature type="chain" id="PRO_5004882145" evidence="16">
    <location>
        <begin position="31"/>
        <end position="726"/>
    </location>
</feature>
<dbReference type="RefSeq" id="WP_024314497.1">
    <property type="nucleotide sequence ID" value="NZ_ATTO01000012.1"/>
</dbReference>
<evidence type="ECO:0000256" key="15">
    <source>
        <dbReference type="RuleBase" id="RU003357"/>
    </source>
</evidence>
<keyword evidence="8" id="KW-0408">Iron</keyword>
<dbReference type="InterPro" id="IPR010105">
    <property type="entry name" value="TonB_sidphr_rcpt"/>
</dbReference>
<evidence type="ECO:0000256" key="16">
    <source>
        <dbReference type="SAM" id="SignalP"/>
    </source>
</evidence>
<dbReference type="GO" id="GO:0015344">
    <property type="term" value="F:siderophore uptake transmembrane transporter activity"/>
    <property type="evidence" value="ECO:0007669"/>
    <property type="project" value="TreeGrafter"/>
</dbReference>
<dbReference type="NCBIfam" id="TIGR01783">
    <property type="entry name" value="TonB-siderophor"/>
    <property type="match status" value="1"/>
</dbReference>
<feature type="domain" description="TonB-dependent receptor plug" evidence="18">
    <location>
        <begin position="79"/>
        <end position="179"/>
    </location>
</feature>
<dbReference type="InterPro" id="IPR036942">
    <property type="entry name" value="Beta-barrel_TonB_sf"/>
</dbReference>
<evidence type="ECO:0000256" key="6">
    <source>
        <dbReference type="ARBA" id="ARBA00022692"/>
    </source>
</evidence>
<dbReference type="HOGENOM" id="CLU_008287_9_0_5"/>
<keyword evidence="10 15" id="KW-0798">TonB box</keyword>
<evidence type="ECO:0000256" key="14">
    <source>
        <dbReference type="PROSITE-ProRule" id="PRU01360"/>
    </source>
</evidence>
<name>W6R488_9HYPH</name>
<dbReference type="GO" id="GO:0015891">
    <property type="term" value="P:siderophore transport"/>
    <property type="evidence" value="ECO:0007669"/>
    <property type="project" value="InterPro"/>
</dbReference>
<keyword evidence="20" id="KW-1185">Reference proteome</keyword>
<evidence type="ECO:0000256" key="1">
    <source>
        <dbReference type="ARBA" id="ARBA00004571"/>
    </source>
</evidence>
<dbReference type="eggNOG" id="COG4773">
    <property type="taxonomic scope" value="Bacteria"/>
</dbReference>
<feature type="signal peptide" evidence="16">
    <location>
        <begin position="1"/>
        <end position="30"/>
    </location>
</feature>
<keyword evidence="11 14" id="KW-0472">Membrane</keyword>
<dbReference type="GO" id="GO:0009279">
    <property type="term" value="C:cell outer membrane"/>
    <property type="evidence" value="ECO:0007669"/>
    <property type="project" value="UniProtKB-SubCell"/>
</dbReference>
<evidence type="ECO:0000256" key="3">
    <source>
        <dbReference type="ARBA" id="ARBA00022448"/>
    </source>
</evidence>
<evidence type="ECO:0000256" key="5">
    <source>
        <dbReference type="ARBA" id="ARBA00022496"/>
    </source>
</evidence>
<keyword evidence="13 14" id="KW-0998">Cell outer membrane</keyword>
<evidence type="ECO:0000313" key="19">
    <source>
        <dbReference type="EMBL" id="CDM56127.1"/>
    </source>
</evidence>
<keyword evidence="9" id="KW-0406">Ion transport</keyword>
<reference evidence="19" key="1">
    <citation type="submission" date="2013-11" db="EMBL/GenBank/DDBJ databases">
        <title>Draft genome sequence of the broad-host-range Rhizobium sp. LPU83 strain, a member of the low-genetic diversity Oregon-like Rhizobium sp. group.</title>
        <authorList>
            <person name="Wibberg D."/>
            <person name="Puehler A."/>
            <person name="Schlueter A."/>
        </authorList>
    </citation>
    <scope>NUCLEOTIDE SEQUENCE [LARGE SCALE GENOMIC DNA]</scope>
    <source>
        <strain evidence="19">LPU83</strain>
    </source>
</reference>
<evidence type="ECO:0000256" key="13">
    <source>
        <dbReference type="ARBA" id="ARBA00023237"/>
    </source>
</evidence>
<comment type="similarity">
    <text evidence="2 14 15">Belongs to the TonB-dependent receptor family.</text>
</comment>
<comment type="subcellular location">
    <subcellularLocation>
        <location evidence="1 14">Cell outer membrane</location>
        <topology evidence="1 14">Multi-pass membrane protein</topology>
    </subcellularLocation>
</comment>
<dbReference type="Gene3D" id="2.170.130.10">
    <property type="entry name" value="TonB-dependent receptor, plug domain"/>
    <property type="match status" value="1"/>
</dbReference>
<dbReference type="PANTHER" id="PTHR32552">
    <property type="entry name" value="FERRICHROME IRON RECEPTOR-RELATED"/>
    <property type="match status" value="1"/>
</dbReference>
<evidence type="ECO:0000256" key="4">
    <source>
        <dbReference type="ARBA" id="ARBA00022452"/>
    </source>
</evidence>
<dbReference type="Proteomes" id="UP000019443">
    <property type="component" value="Chromosome"/>
</dbReference>
<gene>
    <name evidence="19" type="primary">fhuA</name>
    <name evidence="19" type="ORF">LPU83_0444</name>
</gene>
<keyword evidence="7 16" id="KW-0732">Signal</keyword>
<dbReference type="CDD" id="cd01347">
    <property type="entry name" value="ligand_gated_channel"/>
    <property type="match status" value="1"/>
</dbReference>
<evidence type="ECO:0000256" key="12">
    <source>
        <dbReference type="ARBA" id="ARBA00023170"/>
    </source>
</evidence>
<accession>W6R488</accession>
<dbReference type="Gene3D" id="2.40.170.20">
    <property type="entry name" value="TonB-dependent receptor, beta-barrel domain"/>
    <property type="match status" value="1"/>
</dbReference>
<proteinExistence type="inferred from homology"/>
<dbReference type="InterPro" id="IPR000531">
    <property type="entry name" value="Beta-barrel_TonB"/>
</dbReference>
<keyword evidence="5" id="KW-0410">Iron transport</keyword>
<sequence length="726" mass="79700">MNSLRFSSRILSTSALTGLAIAHFLTPAAAQDAAGQQQDGATVLEDIIVNGGSGGVIQADGYVGKSSATGTKTDTPFIEVPQSISSVTEQQLKDRDPQSLLDTVAYTPGTRVGAYGFDPRFDSFSVRGFDVTYTGIFRDNLRQPGAGSSLFKTEPYGLEGVSILRGPSSALYGATGAGGLYNLITKRPTEEPFHEVQLQYGTDQRYQSRFDLSGPVNNEDPFYYRLTGLYRDANTEQISVPDDRVYIAPAFMWKPDEDTKLTILGEYSRTKTGGTAAYYNDPTGKVTDYFAGNPAFNDSIQNQARIGYEFEHRLNDVFVFRQNARISTLSIDADWAFAYAPNAVNPNLLDRSAGTFDEQLMAFVIDNQLEAQFETGAVDHTVLAGLDLTRLRWRSLDGRGVSPPLDTTNPTAGAQVAPIDFDTRSVQDQWQAGTYLQDQIRYDAWILTVGGRYDWVSTDTDNTDLNTNALTTITQKDRAFSGRIGLAYQTDFGVVPYASYSTAFAPNAGINKETGQPFQATESEQEEIGVKYLLPDSNTLITAALFNIDQKNSLYYEVVNLPTGPENIQVQRGKIRSRGFEIEANTSLDNGLSLVASYTFTDAEILEGTIGTVGNYVSSVPRHMASLWANYRFQEGSPIYGLGVGLGARYLGKSYTSDENTAQNGSRVLFDAALSYDFAALDKKYEGLSLQVNATNLFDRREPICSAGFCYRDQGRAMIGSLRYTW</sequence>
<evidence type="ECO:0000256" key="11">
    <source>
        <dbReference type="ARBA" id="ARBA00023136"/>
    </source>
</evidence>
<evidence type="ECO:0000259" key="17">
    <source>
        <dbReference type="Pfam" id="PF00593"/>
    </source>
</evidence>
<dbReference type="Pfam" id="PF07715">
    <property type="entry name" value="Plug"/>
    <property type="match status" value="1"/>
</dbReference>
<evidence type="ECO:0000259" key="18">
    <source>
        <dbReference type="Pfam" id="PF07715"/>
    </source>
</evidence>
<dbReference type="InterPro" id="IPR039426">
    <property type="entry name" value="TonB-dep_rcpt-like"/>
</dbReference>
<dbReference type="InterPro" id="IPR037066">
    <property type="entry name" value="Plug_dom_sf"/>
</dbReference>
<evidence type="ECO:0000256" key="7">
    <source>
        <dbReference type="ARBA" id="ARBA00022729"/>
    </source>
</evidence>
<keyword evidence="12 19" id="KW-0675">Receptor</keyword>